<keyword evidence="2" id="KW-0812">Transmembrane</keyword>
<reference evidence="3 4" key="1">
    <citation type="submission" date="2023-08" db="EMBL/GenBank/DDBJ databases">
        <authorList>
            <person name="Girao M."/>
            <person name="Carvalho M.F."/>
        </authorList>
    </citation>
    <scope>NUCLEOTIDE SEQUENCE [LARGE SCALE GENOMIC DNA]</scope>
    <source>
        <strain evidence="3 4">CT-R113</strain>
    </source>
</reference>
<keyword evidence="4" id="KW-1185">Reference proteome</keyword>
<sequence length="88" mass="9689">MNAAQLAEYLLPAFMAVGMAAATWLGYLLGAESLLLVMRRARRLRAEVRRLRSERTELVAQLIEAETSLGRATGGTDAIMRAVRQGEQ</sequence>
<dbReference type="Proteomes" id="UP001356095">
    <property type="component" value="Unassembled WGS sequence"/>
</dbReference>
<keyword evidence="2" id="KW-0472">Membrane</keyword>
<accession>A0ABU7KGC4</accession>
<dbReference type="RefSeq" id="WP_330095013.1">
    <property type="nucleotide sequence ID" value="NZ_JAUZMY010000045.1"/>
</dbReference>
<keyword evidence="2" id="KW-1133">Transmembrane helix</keyword>
<feature type="coiled-coil region" evidence="1">
    <location>
        <begin position="34"/>
        <end position="68"/>
    </location>
</feature>
<comment type="caution">
    <text evidence="3">The sequence shown here is derived from an EMBL/GenBank/DDBJ whole genome shotgun (WGS) entry which is preliminary data.</text>
</comment>
<dbReference type="EMBL" id="JAUZMY010000045">
    <property type="protein sequence ID" value="MEE2041252.1"/>
    <property type="molecule type" value="Genomic_DNA"/>
</dbReference>
<organism evidence="3 4">
    <name type="scientific">Nocardiopsis codii</name>
    <dbReference type="NCBI Taxonomy" id="3065942"/>
    <lineage>
        <taxon>Bacteria</taxon>
        <taxon>Bacillati</taxon>
        <taxon>Actinomycetota</taxon>
        <taxon>Actinomycetes</taxon>
        <taxon>Streptosporangiales</taxon>
        <taxon>Nocardiopsidaceae</taxon>
        <taxon>Nocardiopsis</taxon>
    </lineage>
</organism>
<proteinExistence type="predicted"/>
<name>A0ABU7KGC4_9ACTN</name>
<evidence type="ECO:0000313" key="3">
    <source>
        <dbReference type="EMBL" id="MEE2041252.1"/>
    </source>
</evidence>
<keyword evidence="1" id="KW-0175">Coiled coil</keyword>
<gene>
    <name evidence="3" type="ORF">Q8791_28910</name>
</gene>
<feature type="transmembrane region" description="Helical" evidence="2">
    <location>
        <begin position="12"/>
        <end position="37"/>
    </location>
</feature>
<evidence type="ECO:0000256" key="2">
    <source>
        <dbReference type="SAM" id="Phobius"/>
    </source>
</evidence>
<evidence type="ECO:0000256" key="1">
    <source>
        <dbReference type="SAM" id="Coils"/>
    </source>
</evidence>
<evidence type="ECO:0000313" key="4">
    <source>
        <dbReference type="Proteomes" id="UP001356095"/>
    </source>
</evidence>
<protein>
    <submittedName>
        <fullName evidence="3">Uncharacterized protein</fullName>
    </submittedName>
</protein>